<dbReference type="OrthoDB" id="646864at2"/>
<evidence type="ECO:0000313" key="2">
    <source>
        <dbReference type="EMBL" id="SHF78335.1"/>
    </source>
</evidence>
<protein>
    <submittedName>
        <fullName evidence="2">Uncharacterized protein</fullName>
    </submittedName>
</protein>
<keyword evidence="3" id="KW-1185">Reference proteome</keyword>
<organism evidence="2 3">
    <name type="scientific">Mariniphaga anaerophila</name>
    <dbReference type="NCBI Taxonomy" id="1484053"/>
    <lineage>
        <taxon>Bacteria</taxon>
        <taxon>Pseudomonadati</taxon>
        <taxon>Bacteroidota</taxon>
        <taxon>Bacteroidia</taxon>
        <taxon>Marinilabiliales</taxon>
        <taxon>Prolixibacteraceae</taxon>
        <taxon>Mariniphaga</taxon>
    </lineage>
</organism>
<proteinExistence type="predicted"/>
<sequence>MKKLFNIFLVGLAVVMTACTADPFEDLKGTGWQKERNILSVLLEGQIGTAVIERTADKATINVYAKEENIADITKVEIKGIELSYGASSQNTVGSTLDFSDGTATISVVSGAGETLDWEVTLTPFVSDLEGTWYIKNIGLYCNMFTWESWGWEEYVNVPDLLPSAFAEMDNILTFVVEGADEKGNPFGNYIHAVGPDGAYSDFTDAANGWDFNTRFRKIPVGEGTWLRDFDRNKVVITDANGKVTELDLELNAETKEVTLKAEIPYLSSEFSWTDTDWNYEKLAHMSNPMWYTLTKEREIQTGNSIVSLGVASQVGDAAIDAENKEISVVVENNGADVSAIEITELTTSYMATADKTVGETLNFSNNNTAEIVVTSESGEAVTWTIKLQIDFAADDVSIAGTWTVGQIGVYCDLFSWEDWGWDKSETLTNYLPQASAELDNTITFSVDGKNEQDQPYGTFENNAGADGEYAGFVSDDTSWPETDFNSRYRKVPTGKGTWVLDGETVKITDEGGVEYILTLEVKSETEVSLVSELEFLSDSFDWDAQNYSYEEVAHMSKKMWYNLNKQ</sequence>
<gene>
    <name evidence="2" type="ORF">SAMN05444274_10927</name>
</gene>
<evidence type="ECO:0000256" key="1">
    <source>
        <dbReference type="SAM" id="SignalP"/>
    </source>
</evidence>
<feature type="chain" id="PRO_5012635281" evidence="1">
    <location>
        <begin position="22"/>
        <end position="567"/>
    </location>
</feature>
<dbReference type="Proteomes" id="UP000184164">
    <property type="component" value="Unassembled WGS sequence"/>
</dbReference>
<evidence type="ECO:0000313" key="3">
    <source>
        <dbReference type="Proteomes" id="UP000184164"/>
    </source>
</evidence>
<feature type="signal peptide" evidence="1">
    <location>
        <begin position="1"/>
        <end position="21"/>
    </location>
</feature>
<dbReference type="PROSITE" id="PS51257">
    <property type="entry name" value="PROKAR_LIPOPROTEIN"/>
    <property type="match status" value="1"/>
</dbReference>
<dbReference type="RefSeq" id="WP_073002999.1">
    <property type="nucleotide sequence ID" value="NZ_FQUM01000009.1"/>
</dbReference>
<reference evidence="2 3" key="1">
    <citation type="submission" date="2016-11" db="EMBL/GenBank/DDBJ databases">
        <authorList>
            <person name="Jaros S."/>
            <person name="Januszkiewicz K."/>
            <person name="Wedrychowicz H."/>
        </authorList>
    </citation>
    <scope>NUCLEOTIDE SEQUENCE [LARGE SCALE GENOMIC DNA]</scope>
    <source>
        <strain evidence="2 3">DSM 26910</strain>
    </source>
</reference>
<dbReference type="STRING" id="1484053.SAMN05444274_10927"/>
<dbReference type="Gene3D" id="2.60.40.2340">
    <property type="match status" value="2"/>
</dbReference>
<dbReference type="AlphaFoldDB" id="A0A1M5EGG9"/>
<dbReference type="EMBL" id="FQUM01000009">
    <property type="protein sequence ID" value="SHF78335.1"/>
    <property type="molecule type" value="Genomic_DNA"/>
</dbReference>
<accession>A0A1M5EGG9</accession>
<keyword evidence="1" id="KW-0732">Signal</keyword>
<name>A0A1M5EGG9_9BACT</name>